<dbReference type="InterPro" id="IPR014717">
    <property type="entry name" value="Transl_elong_EF1B/ribsomal_bS6"/>
</dbReference>
<proteinExistence type="predicted"/>
<dbReference type="Proteomes" id="UP000003505">
    <property type="component" value="Unassembled WGS sequence"/>
</dbReference>
<dbReference type="eggNOG" id="COG3167">
    <property type="taxonomic scope" value="Bacteria"/>
</dbReference>
<dbReference type="EMBL" id="ACKP02000002">
    <property type="protein sequence ID" value="EEX78555.1"/>
    <property type="molecule type" value="Genomic_DNA"/>
</dbReference>
<reference evidence="1 2" key="1">
    <citation type="submission" date="2009-09" db="EMBL/GenBank/DDBJ databases">
        <authorList>
            <person name="Weinstock G."/>
            <person name="Sodergren E."/>
            <person name="Clifton S."/>
            <person name="Fulton L."/>
            <person name="Fulton B."/>
            <person name="Courtney L."/>
            <person name="Fronick C."/>
            <person name="Harrison M."/>
            <person name="Strong C."/>
            <person name="Farmer C."/>
            <person name="Delahaunty K."/>
            <person name="Markovic C."/>
            <person name="Hall O."/>
            <person name="Minx P."/>
            <person name="Tomlinson C."/>
            <person name="Mitreva M."/>
            <person name="Nelson J."/>
            <person name="Hou S."/>
            <person name="Wollam A."/>
            <person name="Pepin K.H."/>
            <person name="Johnson M."/>
            <person name="Bhonagiri V."/>
            <person name="Nash W.E."/>
            <person name="Warren W."/>
            <person name="Chinwalla A."/>
            <person name="Mardis E.R."/>
            <person name="Wilson R.K."/>
        </authorList>
    </citation>
    <scope>NUCLEOTIDE SEQUENCE [LARGE SCALE GENOMIC DNA]</scope>
    <source>
        <strain evidence="2">ATCC 35185 / DSM 20758 / VPI D19B-28</strain>
    </source>
</reference>
<organism evidence="1 2">
    <name type="scientific">Selenomonas sputigena (strain ATCC 35185 / DSM 20758 / CCUG 44933 / VPI D19B-28)</name>
    <dbReference type="NCBI Taxonomy" id="546271"/>
    <lineage>
        <taxon>Bacteria</taxon>
        <taxon>Bacillati</taxon>
        <taxon>Bacillota</taxon>
        <taxon>Negativicutes</taxon>
        <taxon>Selenomonadales</taxon>
        <taxon>Selenomonadaceae</taxon>
        <taxon>Selenomonas</taxon>
    </lineage>
</organism>
<dbReference type="Gene3D" id="3.30.70.60">
    <property type="match status" value="1"/>
</dbReference>
<gene>
    <name evidence="1" type="ORF">SELSPUOL_00158</name>
</gene>
<evidence type="ECO:0000313" key="1">
    <source>
        <dbReference type="EMBL" id="EEX78555.1"/>
    </source>
</evidence>
<dbReference type="GO" id="GO:0043683">
    <property type="term" value="P:type IV pilus assembly"/>
    <property type="evidence" value="ECO:0007669"/>
    <property type="project" value="InterPro"/>
</dbReference>
<name>C9LRT9_SELS3</name>
<evidence type="ECO:0000313" key="2">
    <source>
        <dbReference type="Proteomes" id="UP000003505"/>
    </source>
</evidence>
<protein>
    <submittedName>
        <fullName evidence="1">Uncharacterized protein</fullName>
    </submittedName>
</protein>
<dbReference type="GO" id="GO:0043107">
    <property type="term" value="P:type IV pilus-dependent motility"/>
    <property type="evidence" value="ECO:0007669"/>
    <property type="project" value="InterPro"/>
</dbReference>
<dbReference type="Pfam" id="PF04350">
    <property type="entry name" value="PilO"/>
    <property type="match status" value="1"/>
</dbReference>
<dbReference type="STRING" id="546271.Selsp_1857"/>
<sequence>MREFSRKDEEMRSKMLLSAIFALALLLCAAFFRLCFLPQRAEIARLEEEAAKEQEALIAVQNFMNAHGDGAERAKARAERSAALEKRLPARMGQGDFLALLEREAQHEKLMLAAVAPGQIEEEGGVSRLPLDVELDGDYFHLLAFLKDLEKSERFVRMESTEIKSEDGRLHVKMRLSIFVREGMNVSSADVLGVAQGTLPIVRRP</sequence>
<dbReference type="InterPro" id="IPR007445">
    <property type="entry name" value="PilO"/>
</dbReference>
<comment type="caution">
    <text evidence="1">The sequence shown here is derived from an EMBL/GenBank/DDBJ whole genome shotgun (WGS) entry which is preliminary data.</text>
</comment>
<accession>C9LRT9</accession>
<dbReference type="AlphaFoldDB" id="C9LRT9"/>